<reference evidence="2 3" key="2">
    <citation type="submission" date="2017-08" db="EMBL/GenBank/DDBJ databases">
        <title>WGS of novel Burkholderia cepaca complex species.</title>
        <authorList>
            <person name="Lipuma J."/>
            <person name="Spilker T."/>
        </authorList>
    </citation>
    <scope>NUCLEOTIDE SEQUENCE [LARGE SCALE GENOMIC DNA]</scope>
    <source>
        <strain evidence="2 3">AU17325</strain>
    </source>
</reference>
<name>A0A228IAU3_9BURK</name>
<dbReference type="EMBL" id="NKFA01000010">
    <property type="protein sequence ID" value="OXI39558.1"/>
    <property type="molecule type" value="Genomic_DNA"/>
</dbReference>
<sequence>MKVQVIGLLLCSILVGASHAQAPVSGNVMSVDERAAAIRSAFSPTARVDAFKSHIDFDRKFATDDGRKIVAFDWGKLATQHVPGLNALKIEHFEQPVDETGPLKDFRMFVFNGRFNGARVSITVAQAKDRFEAADYFLDETTSPTISYVPFETNPDPLGSVSVQSAIAGPGLGLVWIYKNLCLVVSGAPAGAVRDLSRRLQTLAEAHTVDSM</sequence>
<dbReference type="Proteomes" id="UP000214600">
    <property type="component" value="Unassembled WGS sequence"/>
</dbReference>
<organism evidence="2 3">
    <name type="scientific">Burkholderia aenigmatica</name>
    <dbReference type="NCBI Taxonomy" id="2015348"/>
    <lineage>
        <taxon>Bacteria</taxon>
        <taxon>Pseudomonadati</taxon>
        <taxon>Pseudomonadota</taxon>
        <taxon>Betaproteobacteria</taxon>
        <taxon>Burkholderiales</taxon>
        <taxon>Burkholderiaceae</taxon>
        <taxon>Burkholderia</taxon>
        <taxon>Burkholderia cepacia complex</taxon>
    </lineage>
</organism>
<comment type="caution">
    <text evidence="2">The sequence shown here is derived from an EMBL/GenBank/DDBJ whole genome shotgun (WGS) entry which is preliminary data.</text>
</comment>
<proteinExistence type="predicted"/>
<dbReference type="OrthoDB" id="9033147at2"/>
<accession>A0A228IAU3</accession>
<feature type="signal peptide" evidence="1">
    <location>
        <begin position="1"/>
        <end position="20"/>
    </location>
</feature>
<reference evidence="3" key="1">
    <citation type="submission" date="2017-06" db="EMBL/GenBank/DDBJ databases">
        <authorList>
            <person name="LiPuma J."/>
            <person name="Spilker T."/>
        </authorList>
    </citation>
    <scope>NUCLEOTIDE SEQUENCE [LARGE SCALE GENOMIC DNA]</scope>
    <source>
        <strain evidence="3">AU17325</strain>
    </source>
</reference>
<protein>
    <submittedName>
        <fullName evidence="2">Uncharacterized protein</fullName>
    </submittedName>
</protein>
<evidence type="ECO:0000313" key="3">
    <source>
        <dbReference type="Proteomes" id="UP000214600"/>
    </source>
</evidence>
<evidence type="ECO:0000256" key="1">
    <source>
        <dbReference type="SAM" id="SignalP"/>
    </source>
</evidence>
<keyword evidence="1" id="KW-0732">Signal</keyword>
<dbReference type="AlphaFoldDB" id="A0A228IAU3"/>
<gene>
    <name evidence="2" type="ORF">CFB84_27080</name>
</gene>
<dbReference type="RefSeq" id="WP_089452759.1">
    <property type="nucleotide sequence ID" value="NZ_NKFA01000010.1"/>
</dbReference>
<feature type="chain" id="PRO_5012714407" evidence="1">
    <location>
        <begin position="21"/>
        <end position="212"/>
    </location>
</feature>
<evidence type="ECO:0000313" key="2">
    <source>
        <dbReference type="EMBL" id="OXI39558.1"/>
    </source>
</evidence>